<dbReference type="STRING" id="101127.A0A1X2G7U3"/>
<evidence type="ECO:0000313" key="6">
    <source>
        <dbReference type="EMBL" id="ORX47233.1"/>
    </source>
</evidence>
<evidence type="ECO:0000256" key="4">
    <source>
        <dbReference type="PROSITE-ProRule" id="PRU00221"/>
    </source>
</evidence>
<evidence type="ECO:0000313" key="7">
    <source>
        <dbReference type="Proteomes" id="UP000242146"/>
    </source>
</evidence>
<keyword evidence="3" id="KW-0833">Ubl conjugation pathway</keyword>
<dbReference type="EMBL" id="MCGT01000034">
    <property type="protein sequence ID" value="ORX47233.1"/>
    <property type="molecule type" value="Genomic_DNA"/>
</dbReference>
<dbReference type="PANTHER" id="PTHR19872:SF9">
    <property type="entry name" value="UBIQUITIN-BINDING SDF UBIQUITIN LIGASE COMPLEX SUBUNIT"/>
    <property type="match status" value="1"/>
</dbReference>
<proteinExistence type="predicted"/>
<keyword evidence="7" id="KW-1185">Reference proteome</keyword>
<gene>
    <name evidence="6" type="ORF">DM01DRAFT_1410340</name>
</gene>
<name>A0A1X2G7U3_9FUNG</name>
<accession>A0A1X2G7U3</accession>
<evidence type="ECO:0000259" key="5">
    <source>
        <dbReference type="PROSITE" id="PS50181"/>
    </source>
</evidence>
<evidence type="ECO:0000256" key="3">
    <source>
        <dbReference type="ARBA" id="ARBA00022786"/>
    </source>
</evidence>
<dbReference type="InterPro" id="IPR001810">
    <property type="entry name" value="F-box_dom"/>
</dbReference>
<reference evidence="6 7" key="1">
    <citation type="submission" date="2016-07" db="EMBL/GenBank/DDBJ databases">
        <title>Pervasive Adenine N6-methylation of Active Genes in Fungi.</title>
        <authorList>
            <consortium name="DOE Joint Genome Institute"/>
            <person name="Mondo S.J."/>
            <person name="Dannebaum R.O."/>
            <person name="Kuo R.C."/>
            <person name="Labutti K."/>
            <person name="Haridas S."/>
            <person name="Kuo A."/>
            <person name="Salamov A."/>
            <person name="Ahrendt S.R."/>
            <person name="Lipzen A."/>
            <person name="Sullivan W."/>
            <person name="Andreopoulos W.B."/>
            <person name="Clum A."/>
            <person name="Lindquist E."/>
            <person name="Daum C."/>
            <person name="Ramamoorthy G.K."/>
            <person name="Gryganskyi A."/>
            <person name="Culley D."/>
            <person name="Magnuson J.K."/>
            <person name="James T.Y."/>
            <person name="O'Malley M.A."/>
            <person name="Stajich J.E."/>
            <person name="Spatafora J.W."/>
            <person name="Visel A."/>
            <person name="Grigoriev I.V."/>
        </authorList>
    </citation>
    <scope>NUCLEOTIDE SEQUENCE [LARGE SCALE GENOMIC DNA]</scope>
    <source>
        <strain evidence="6 7">NRRL 3301</strain>
    </source>
</reference>
<dbReference type="InterPro" id="IPR001680">
    <property type="entry name" value="WD40_rpt"/>
</dbReference>
<dbReference type="Pfam" id="PF00400">
    <property type="entry name" value="WD40"/>
    <property type="match status" value="3"/>
</dbReference>
<feature type="domain" description="F-box" evidence="5">
    <location>
        <begin position="83"/>
        <end position="129"/>
    </location>
</feature>
<dbReference type="Gene3D" id="2.130.10.10">
    <property type="entry name" value="YVTN repeat-like/Quinoprotein amine dehydrogenase"/>
    <property type="match status" value="2"/>
</dbReference>
<dbReference type="Pfam" id="PF12937">
    <property type="entry name" value="F-box-like"/>
    <property type="match status" value="1"/>
</dbReference>
<keyword evidence="1 4" id="KW-0853">WD repeat</keyword>
<dbReference type="OrthoDB" id="10257471at2759"/>
<dbReference type="PANTHER" id="PTHR19872">
    <property type="entry name" value="UBIQUITIN LIGASE SPECIFICITY FACTOR/HREP PROTEIN"/>
    <property type="match status" value="1"/>
</dbReference>
<dbReference type="SUPFAM" id="SSF50978">
    <property type="entry name" value="WD40 repeat-like"/>
    <property type="match status" value="1"/>
</dbReference>
<feature type="repeat" description="WD" evidence="4">
    <location>
        <begin position="491"/>
        <end position="530"/>
    </location>
</feature>
<dbReference type="InterPro" id="IPR036322">
    <property type="entry name" value="WD40_repeat_dom_sf"/>
</dbReference>
<dbReference type="InterPro" id="IPR015943">
    <property type="entry name" value="WD40/YVTN_repeat-like_dom_sf"/>
</dbReference>
<dbReference type="PRINTS" id="PR00320">
    <property type="entry name" value="GPROTEINBRPT"/>
</dbReference>
<protein>
    <submittedName>
        <fullName evidence="6">WD40 repeat-like protein</fullName>
    </submittedName>
</protein>
<dbReference type="AlphaFoldDB" id="A0A1X2G7U3"/>
<dbReference type="Gene3D" id="1.20.1280.50">
    <property type="match status" value="1"/>
</dbReference>
<dbReference type="SMART" id="SM00256">
    <property type="entry name" value="FBOX"/>
    <property type="match status" value="1"/>
</dbReference>
<dbReference type="SMART" id="SM00320">
    <property type="entry name" value="WD40"/>
    <property type="match status" value="7"/>
</dbReference>
<evidence type="ECO:0000256" key="1">
    <source>
        <dbReference type="ARBA" id="ARBA00022574"/>
    </source>
</evidence>
<keyword evidence="2" id="KW-0677">Repeat</keyword>
<dbReference type="PROSITE" id="PS50181">
    <property type="entry name" value="FBOX"/>
    <property type="match status" value="1"/>
</dbReference>
<evidence type="ECO:0000256" key="2">
    <source>
        <dbReference type="ARBA" id="ARBA00022737"/>
    </source>
</evidence>
<dbReference type="InterPro" id="IPR051075">
    <property type="entry name" value="SCF_subunit_WD-repeat"/>
</dbReference>
<organism evidence="6 7">
    <name type="scientific">Hesseltinella vesiculosa</name>
    <dbReference type="NCBI Taxonomy" id="101127"/>
    <lineage>
        <taxon>Eukaryota</taxon>
        <taxon>Fungi</taxon>
        <taxon>Fungi incertae sedis</taxon>
        <taxon>Mucoromycota</taxon>
        <taxon>Mucoromycotina</taxon>
        <taxon>Mucoromycetes</taxon>
        <taxon>Mucorales</taxon>
        <taxon>Cunninghamellaceae</taxon>
        <taxon>Hesseltinella</taxon>
    </lineage>
</organism>
<feature type="repeat" description="WD" evidence="4">
    <location>
        <begin position="316"/>
        <end position="354"/>
    </location>
</feature>
<dbReference type="PROSITE" id="PS50082">
    <property type="entry name" value="WD_REPEATS_2"/>
    <property type="match status" value="3"/>
</dbReference>
<dbReference type="Proteomes" id="UP000242146">
    <property type="component" value="Unassembled WGS sequence"/>
</dbReference>
<feature type="repeat" description="WD" evidence="4">
    <location>
        <begin position="467"/>
        <end position="490"/>
    </location>
</feature>
<comment type="caution">
    <text evidence="6">The sequence shown here is derived from an EMBL/GenBank/DDBJ whole genome shotgun (WGS) entry which is preliminary data.</text>
</comment>
<dbReference type="SUPFAM" id="SSF81383">
    <property type="entry name" value="F-box domain"/>
    <property type="match status" value="1"/>
</dbReference>
<dbReference type="InterPro" id="IPR020472">
    <property type="entry name" value="WD40_PAC1"/>
</dbReference>
<sequence>MTLTSERCYRHRPDIVKKRHETPFDLSLDHLSSVDSASIEHIWSLFAASPQKQRQLVLQGILTLCCMPQLSFIHESLQPLLRIDFVMVLPRHVSLQIFSYLDAISLCRVAQVSRSWSTLASDKQLWQGLCEQHIGKLCPRCGWGLSRTTSLRNSRRLPLLVPPTKKRKTSRTVSPFSNPPSTFHDPHPSSWKTLYRDRMLIEKNWRQHRYLELPITPLSPLQPDDTLTENGVICMASCHHLGVCMIGYHDRTVHILDLTYSSSTSSSPAAPQPHQILTMPATMTSLQFDESKLVVGHADHAITLWDWHQGIMIRRLVGHHGPITSLCHEKNLLATGASQTIRVWDFSTGQSFLLHGHQQPVRTLAVLPSSFLGLDHDVLAHSDPFSASLLAPPPAAKDPVIVSAGDDDGCIRVWKGSTCVRLLSGHQAAVEKILVVHPSTLLLDSPDFPPVQERHPPASNPGPPRVLLLSCSADHTLRLWDLTTGQCLRTMFGHMDHITCMASDGLRVVTGSKDCSLRVWSLATGQCLYSRQLDHAVNDVALSWTGLLLSINDTAHFWNYAHSTMAP</sequence>
<dbReference type="InterPro" id="IPR036047">
    <property type="entry name" value="F-box-like_dom_sf"/>
</dbReference>